<reference evidence="1" key="1">
    <citation type="submission" date="2023-10" db="EMBL/GenBank/DDBJ databases">
        <title>Mycolicibacterium fortuitum clinical isolates causing pulmonary infections in humans.</title>
        <authorList>
            <person name="Mejia-Ponce P.M."/>
            <person name="Zenteno-Cuevas R."/>
            <person name="Licona-Cassani C."/>
        </authorList>
    </citation>
    <scope>NUCLEOTIDE SEQUENCE</scope>
    <source>
        <strain evidence="1">M8</strain>
    </source>
</reference>
<protein>
    <submittedName>
        <fullName evidence="1">Phage Gp37/Gp68 family protein</fullName>
    </submittedName>
</protein>
<gene>
    <name evidence="1" type="ORF">R4485_29930</name>
</gene>
<name>A0AAE4VIW1_MYCFO</name>
<dbReference type="Proteomes" id="UP001186041">
    <property type="component" value="Unassembled WGS sequence"/>
</dbReference>
<comment type="caution">
    <text evidence="1">The sequence shown here is derived from an EMBL/GenBank/DDBJ whole genome shotgun (WGS) entry which is preliminary data.</text>
</comment>
<sequence length="360" mass="40561">MSDKTGIEWTDATWNPVTGCDKVSDGCTHCYADTIAHRFAGTKAYPNGFQVTLRPDRLDQVLRWRRPRRIFVNSMSDLFHDQVPDEYIARVFAIMAVAQHHTFQILTKRHARMRSLLSRADGSFIYNALLSMFTDETLTVPAKGMLTDQVQAALDRNAFGQGWPLPNVWLGVSTENQKWADIRIPALLDTPAAIRFISAEPLLGPINLKPHLQCFHCKTTHRFSDDCDKMGRPIPHGPLAKRHIDWVIVGGESGHGARPMHHNWARNVRDHCQAASVAFLFKQWGDWRWAGEAEHPDYDAALHNRFPGAPLKIIRADGTETYELRPGNAVVQRVGKKAAGRELDGRTWDQYPSTTAAVLA</sequence>
<dbReference type="AlphaFoldDB" id="A0AAE4VIW1"/>
<dbReference type="RefSeq" id="WP_317722607.1">
    <property type="nucleotide sequence ID" value="NZ_JAWLVK010000038.1"/>
</dbReference>
<dbReference type="EMBL" id="JAWLVV010000039">
    <property type="protein sequence ID" value="MDV7294382.1"/>
    <property type="molecule type" value="Genomic_DNA"/>
</dbReference>
<dbReference type="InterPro" id="IPR011101">
    <property type="entry name" value="DUF5131"/>
</dbReference>
<accession>A0AAE4VIW1</accession>
<proteinExistence type="predicted"/>
<evidence type="ECO:0000313" key="1">
    <source>
        <dbReference type="EMBL" id="MDV7294382.1"/>
    </source>
</evidence>
<evidence type="ECO:0000313" key="2">
    <source>
        <dbReference type="Proteomes" id="UP001186041"/>
    </source>
</evidence>
<organism evidence="1 2">
    <name type="scientific">Mycolicibacterium fortuitum</name>
    <name type="common">Mycobacterium fortuitum</name>
    <dbReference type="NCBI Taxonomy" id="1766"/>
    <lineage>
        <taxon>Bacteria</taxon>
        <taxon>Bacillati</taxon>
        <taxon>Actinomycetota</taxon>
        <taxon>Actinomycetes</taxon>
        <taxon>Mycobacteriales</taxon>
        <taxon>Mycobacteriaceae</taxon>
        <taxon>Mycolicibacterium</taxon>
    </lineage>
</organism>
<dbReference type="Pfam" id="PF07505">
    <property type="entry name" value="DUF5131"/>
    <property type="match status" value="1"/>
</dbReference>